<reference evidence="2 3" key="1">
    <citation type="submission" date="2020-05" db="EMBL/GenBank/DDBJ databases">
        <title>WGS assembly of Panicum virgatum.</title>
        <authorList>
            <person name="Lovell J.T."/>
            <person name="Jenkins J."/>
            <person name="Shu S."/>
            <person name="Juenger T.E."/>
            <person name="Schmutz J."/>
        </authorList>
    </citation>
    <scope>NUCLEOTIDE SEQUENCE [LARGE SCALE GENOMIC DNA]</scope>
    <source>
        <strain evidence="3">cv. AP13</strain>
    </source>
</reference>
<dbReference type="AlphaFoldDB" id="A0A8T0RJX4"/>
<dbReference type="PANTHER" id="PTHR46293:SF17">
    <property type="entry name" value="RING-TYPE DOMAIN-CONTAINING PROTEIN"/>
    <property type="match status" value="1"/>
</dbReference>
<comment type="caution">
    <text evidence="2">The sequence shown here is derived from an EMBL/GenBank/DDBJ whole genome shotgun (WGS) entry which is preliminary data.</text>
</comment>
<proteinExistence type="predicted"/>
<dbReference type="Gene3D" id="3.30.40.10">
    <property type="entry name" value="Zinc/RING finger domain, C3HC4 (zinc finger)"/>
    <property type="match status" value="1"/>
</dbReference>
<dbReference type="InterPro" id="IPR044807">
    <property type="entry name" value="DRIP1-like"/>
</dbReference>
<name>A0A8T0RJX4_PANVG</name>
<keyword evidence="3" id="KW-1185">Reference proteome</keyword>
<feature type="compositionally biased region" description="Basic and acidic residues" evidence="1">
    <location>
        <begin position="18"/>
        <end position="28"/>
    </location>
</feature>
<dbReference type="EMBL" id="CM029047">
    <property type="protein sequence ID" value="KAG2585415.1"/>
    <property type="molecule type" value="Genomic_DNA"/>
</dbReference>
<protein>
    <submittedName>
        <fullName evidence="2">Uncharacterized protein</fullName>
    </submittedName>
</protein>
<evidence type="ECO:0000256" key="1">
    <source>
        <dbReference type="SAM" id="MobiDB-lite"/>
    </source>
</evidence>
<sequence>MPLDMPPRAVPSSRPRLPHQERMHPRGSLKEEVVGGHRGGALEMGAARGMARVRRETLAACMTCPLCRGLLREATTITQCLHTCEFSLSLSPSLYLSVPSRSLVLRSLSRPVSARAPAKEAVVVSPRRPPPCGCWI</sequence>
<feature type="region of interest" description="Disordered" evidence="1">
    <location>
        <begin position="1"/>
        <end position="28"/>
    </location>
</feature>
<organism evidence="2 3">
    <name type="scientific">Panicum virgatum</name>
    <name type="common">Blackwell switchgrass</name>
    <dbReference type="NCBI Taxonomy" id="38727"/>
    <lineage>
        <taxon>Eukaryota</taxon>
        <taxon>Viridiplantae</taxon>
        <taxon>Streptophyta</taxon>
        <taxon>Embryophyta</taxon>
        <taxon>Tracheophyta</taxon>
        <taxon>Spermatophyta</taxon>
        <taxon>Magnoliopsida</taxon>
        <taxon>Liliopsida</taxon>
        <taxon>Poales</taxon>
        <taxon>Poaceae</taxon>
        <taxon>PACMAD clade</taxon>
        <taxon>Panicoideae</taxon>
        <taxon>Panicodae</taxon>
        <taxon>Paniceae</taxon>
        <taxon>Panicinae</taxon>
        <taxon>Panicum</taxon>
        <taxon>Panicum sect. Hiantes</taxon>
    </lineage>
</organism>
<dbReference type="Proteomes" id="UP000823388">
    <property type="component" value="Chromosome 6K"/>
</dbReference>
<dbReference type="PANTHER" id="PTHR46293">
    <property type="entry name" value="E3 UBIQUITIN PROTEIN LIGASE DRIP1"/>
    <property type="match status" value="1"/>
</dbReference>
<evidence type="ECO:0000313" key="3">
    <source>
        <dbReference type="Proteomes" id="UP000823388"/>
    </source>
</evidence>
<gene>
    <name evidence="2" type="ORF">PVAP13_6KG389032</name>
</gene>
<dbReference type="GO" id="GO:0004842">
    <property type="term" value="F:ubiquitin-protein transferase activity"/>
    <property type="evidence" value="ECO:0007669"/>
    <property type="project" value="InterPro"/>
</dbReference>
<evidence type="ECO:0000313" key="2">
    <source>
        <dbReference type="EMBL" id="KAG2585415.1"/>
    </source>
</evidence>
<accession>A0A8T0RJX4</accession>
<dbReference type="InterPro" id="IPR013083">
    <property type="entry name" value="Znf_RING/FYVE/PHD"/>
</dbReference>